<dbReference type="Proteomes" id="UP000652761">
    <property type="component" value="Unassembled WGS sequence"/>
</dbReference>
<name>A0A843TAF0_COLES</name>
<sequence>MTEVKPEEQWARSNRDLYSQFRRVQAARYPPREAPLPLSEWFQIHHKNLFGPFIQKEIKQLHIKRMAPTMGPSYQIEFGAFQAFFEEQEH</sequence>
<comment type="caution">
    <text evidence="1">The sequence shown here is derived from an EMBL/GenBank/DDBJ whole genome shotgun (WGS) entry which is preliminary data.</text>
</comment>
<gene>
    <name evidence="1" type="ORF">Taro_000317</name>
</gene>
<dbReference type="EMBL" id="NMUH01000006">
    <property type="protein sequence ID" value="MQL68025.1"/>
    <property type="molecule type" value="Genomic_DNA"/>
</dbReference>
<evidence type="ECO:0000313" key="1">
    <source>
        <dbReference type="EMBL" id="MQL68025.1"/>
    </source>
</evidence>
<keyword evidence="2" id="KW-1185">Reference proteome</keyword>
<evidence type="ECO:0000313" key="2">
    <source>
        <dbReference type="Proteomes" id="UP000652761"/>
    </source>
</evidence>
<protein>
    <submittedName>
        <fullName evidence="1">Uncharacterized protein</fullName>
    </submittedName>
</protein>
<organism evidence="1 2">
    <name type="scientific">Colocasia esculenta</name>
    <name type="common">Wild taro</name>
    <name type="synonym">Arum esculentum</name>
    <dbReference type="NCBI Taxonomy" id="4460"/>
    <lineage>
        <taxon>Eukaryota</taxon>
        <taxon>Viridiplantae</taxon>
        <taxon>Streptophyta</taxon>
        <taxon>Embryophyta</taxon>
        <taxon>Tracheophyta</taxon>
        <taxon>Spermatophyta</taxon>
        <taxon>Magnoliopsida</taxon>
        <taxon>Liliopsida</taxon>
        <taxon>Araceae</taxon>
        <taxon>Aroideae</taxon>
        <taxon>Colocasieae</taxon>
        <taxon>Colocasia</taxon>
    </lineage>
</organism>
<reference evidence="1" key="1">
    <citation type="submission" date="2017-07" db="EMBL/GenBank/DDBJ databases">
        <title>Taro Niue Genome Assembly and Annotation.</title>
        <authorList>
            <person name="Atibalentja N."/>
            <person name="Keating K."/>
            <person name="Fields C.J."/>
        </authorList>
    </citation>
    <scope>NUCLEOTIDE SEQUENCE</scope>
    <source>
        <strain evidence="1">Niue_2</strain>
        <tissue evidence="1">Leaf</tissue>
    </source>
</reference>
<dbReference type="AlphaFoldDB" id="A0A843TAF0"/>
<proteinExistence type="predicted"/>
<accession>A0A843TAF0</accession>